<accession>T1I1E3</accession>
<dbReference type="SUPFAM" id="SSF57667">
    <property type="entry name" value="beta-beta-alpha zinc fingers"/>
    <property type="match status" value="1"/>
</dbReference>
<dbReference type="AlphaFoldDB" id="T1I1E3"/>
<evidence type="ECO:0000259" key="1">
    <source>
        <dbReference type="PROSITE" id="PS50157"/>
    </source>
</evidence>
<organism evidence="2 3">
    <name type="scientific">Rhodnius prolixus</name>
    <name type="common">Triatomid bug</name>
    <dbReference type="NCBI Taxonomy" id="13249"/>
    <lineage>
        <taxon>Eukaryota</taxon>
        <taxon>Metazoa</taxon>
        <taxon>Ecdysozoa</taxon>
        <taxon>Arthropoda</taxon>
        <taxon>Hexapoda</taxon>
        <taxon>Insecta</taxon>
        <taxon>Pterygota</taxon>
        <taxon>Neoptera</taxon>
        <taxon>Paraneoptera</taxon>
        <taxon>Hemiptera</taxon>
        <taxon>Heteroptera</taxon>
        <taxon>Panheteroptera</taxon>
        <taxon>Cimicomorpha</taxon>
        <taxon>Reduviidae</taxon>
        <taxon>Triatominae</taxon>
        <taxon>Rhodnius</taxon>
    </lineage>
</organism>
<sequence>MGAEVLPELVLRPSSNWMLRVLAVRFYNGLIGFDTLFTKKNWYTFNDTLPLTGLPEVYTCTKCPRTYKHATSLYRHIKCECGKQPIYQCPHCPYRAKRKDALKKHAKNIHLSLLLLSSSEMLPQRRQFLQADPFSIPLWRLAMEAL</sequence>
<dbReference type="Gene3D" id="3.30.160.60">
    <property type="entry name" value="Classic Zinc Finger"/>
    <property type="match status" value="1"/>
</dbReference>
<dbReference type="EMBL" id="ACPB03006887">
    <property type="status" value="NOT_ANNOTATED_CDS"/>
    <property type="molecule type" value="Genomic_DNA"/>
</dbReference>
<dbReference type="HOGENOM" id="CLU_1779711_0_0_1"/>
<dbReference type="Pfam" id="PF00096">
    <property type="entry name" value="zf-C2H2"/>
    <property type="match status" value="2"/>
</dbReference>
<dbReference type="EnsemblMetazoa" id="RPRC010113-RA">
    <property type="protein sequence ID" value="RPRC010113-PA"/>
    <property type="gene ID" value="RPRC010113"/>
</dbReference>
<feature type="domain" description="C2H2-type" evidence="1">
    <location>
        <begin position="87"/>
        <end position="110"/>
    </location>
</feature>
<proteinExistence type="predicted"/>
<dbReference type="InterPro" id="IPR036236">
    <property type="entry name" value="Znf_C2H2_sf"/>
</dbReference>
<name>T1I1E3_RHOPR</name>
<dbReference type="InParanoid" id="T1I1E3"/>
<dbReference type="InterPro" id="IPR013087">
    <property type="entry name" value="Znf_C2H2_type"/>
</dbReference>
<evidence type="ECO:0000313" key="3">
    <source>
        <dbReference type="Proteomes" id="UP000015103"/>
    </source>
</evidence>
<reference evidence="2" key="1">
    <citation type="submission" date="2015-05" db="UniProtKB">
        <authorList>
            <consortium name="EnsemblMetazoa"/>
        </authorList>
    </citation>
    <scope>IDENTIFICATION</scope>
</reference>
<dbReference type="Proteomes" id="UP000015103">
    <property type="component" value="Unassembled WGS sequence"/>
</dbReference>
<feature type="domain" description="C2H2-type" evidence="1">
    <location>
        <begin position="58"/>
        <end position="85"/>
    </location>
</feature>
<evidence type="ECO:0000313" key="2">
    <source>
        <dbReference type="EnsemblMetazoa" id="RPRC010113-PA"/>
    </source>
</evidence>
<dbReference type="VEuPathDB" id="VectorBase:RPRC010113"/>
<protein>
    <recommendedName>
        <fullName evidence="1">C2H2-type domain-containing protein</fullName>
    </recommendedName>
</protein>
<keyword evidence="3" id="KW-1185">Reference proteome</keyword>
<dbReference type="SMART" id="SM00355">
    <property type="entry name" value="ZnF_C2H2"/>
    <property type="match status" value="2"/>
</dbReference>
<dbReference type="PROSITE" id="PS50157">
    <property type="entry name" value="ZINC_FINGER_C2H2_2"/>
    <property type="match status" value="2"/>
</dbReference>